<feature type="transmembrane region" description="Helical" evidence="5">
    <location>
        <begin position="161"/>
        <end position="183"/>
    </location>
</feature>
<dbReference type="Proteomes" id="UP000319852">
    <property type="component" value="Chromosome"/>
</dbReference>
<dbReference type="InterPro" id="IPR035952">
    <property type="entry name" value="Rhomboid-like_sf"/>
</dbReference>
<dbReference type="EMBL" id="CP036263">
    <property type="protein sequence ID" value="QDT00185.1"/>
    <property type="molecule type" value="Genomic_DNA"/>
</dbReference>
<feature type="transmembrane region" description="Helical" evidence="5">
    <location>
        <begin position="129"/>
        <end position="149"/>
    </location>
</feature>
<evidence type="ECO:0000313" key="7">
    <source>
        <dbReference type="Proteomes" id="UP000319852"/>
    </source>
</evidence>
<proteinExistence type="predicted"/>
<feature type="transmembrane region" description="Helical" evidence="5">
    <location>
        <begin position="60"/>
        <end position="82"/>
    </location>
</feature>
<gene>
    <name evidence="6" type="ORF">HG15A2_35200</name>
</gene>
<evidence type="ECO:0000256" key="2">
    <source>
        <dbReference type="ARBA" id="ARBA00022692"/>
    </source>
</evidence>
<evidence type="ECO:0008006" key="8">
    <source>
        <dbReference type="Google" id="ProtNLM"/>
    </source>
</evidence>
<protein>
    <recommendedName>
        <fullName evidence="8">Peptidase S54 rhomboid domain-containing protein</fullName>
    </recommendedName>
</protein>
<comment type="subcellular location">
    <subcellularLocation>
        <location evidence="1">Membrane</location>
        <topology evidence="1">Multi-pass membrane protein</topology>
    </subcellularLocation>
</comment>
<dbReference type="GO" id="GO:0016020">
    <property type="term" value="C:membrane"/>
    <property type="evidence" value="ECO:0007669"/>
    <property type="project" value="UniProtKB-SubCell"/>
</dbReference>
<sequence length="284" mass="32500">MSPIRWLEKHFSRFAIPNLTIALIAGQALLYIAAFAKKGEGDPLEIIRLSIPKVMEGQAWRLFSFVFTPPATSVIIFALIAWSLMHMFGTILEQRWGAFRYNLYLLVSYFANLAVAFILWFGWNIPWEVVNVVVPGGTHAALFGTLFLGAARTVPDMTLNLFFILPVRLKWLGLLTWLMYGYALVFSRWPFQLVILASTLNYFLFFGRDHLRDLTDRKRKRDFQAKSQPKLRGPMHECLVCGMNSNQAPRIPFRYCSQCEGQACYCPEHIGDHEHLVSESTADA</sequence>
<dbReference type="KEGG" id="amob:HG15A2_35200"/>
<evidence type="ECO:0000313" key="6">
    <source>
        <dbReference type="EMBL" id="QDT00185.1"/>
    </source>
</evidence>
<feature type="transmembrane region" description="Helical" evidence="5">
    <location>
        <begin position="189"/>
        <end position="211"/>
    </location>
</feature>
<evidence type="ECO:0000256" key="5">
    <source>
        <dbReference type="SAM" id="Phobius"/>
    </source>
</evidence>
<feature type="transmembrane region" description="Helical" evidence="5">
    <location>
        <begin position="103"/>
        <end position="123"/>
    </location>
</feature>
<dbReference type="SUPFAM" id="SSF144091">
    <property type="entry name" value="Rhomboid-like"/>
    <property type="match status" value="1"/>
</dbReference>
<dbReference type="OrthoDB" id="9778756at2"/>
<keyword evidence="4 5" id="KW-0472">Membrane</keyword>
<organism evidence="6 7">
    <name type="scientific">Adhaeretor mobilis</name>
    <dbReference type="NCBI Taxonomy" id="1930276"/>
    <lineage>
        <taxon>Bacteria</taxon>
        <taxon>Pseudomonadati</taxon>
        <taxon>Planctomycetota</taxon>
        <taxon>Planctomycetia</taxon>
        <taxon>Pirellulales</taxon>
        <taxon>Lacipirellulaceae</taxon>
        <taxon>Adhaeretor</taxon>
    </lineage>
</organism>
<accession>A0A517MZ94</accession>
<evidence type="ECO:0000256" key="3">
    <source>
        <dbReference type="ARBA" id="ARBA00022989"/>
    </source>
</evidence>
<keyword evidence="7" id="KW-1185">Reference proteome</keyword>
<name>A0A517MZ94_9BACT</name>
<keyword evidence="3 5" id="KW-1133">Transmembrane helix</keyword>
<reference evidence="6 7" key="1">
    <citation type="submission" date="2019-02" db="EMBL/GenBank/DDBJ databases">
        <title>Deep-cultivation of Planctomycetes and their phenomic and genomic characterization uncovers novel biology.</title>
        <authorList>
            <person name="Wiegand S."/>
            <person name="Jogler M."/>
            <person name="Boedeker C."/>
            <person name="Pinto D."/>
            <person name="Vollmers J."/>
            <person name="Rivas-Marin E."/>
            <person name="Kohn T."/>
            <person name="Peeters S.H."/>
            <person name="Heuer A."/>
            <person name="Rast P."/>
            <person name="Oberbeckmann S."/>
            <person name="Bunk B."/>
            <person name="Jeske O."/>
            <person name="Meyerdierks A."/>
            <person name="Storesund J.E."/>
            <person name="Kallscheuer N."/>
            <person name="Luecker S."/>
            <person name="Lage O.M."/>
            <person name="Pohl T."/>
            <person name="Merkel B.J."/>
            <person name="Hornburger P."/>
            <person name="Mueller R.-W."/>
            <person name="Bruemmer F."/>
            <person name="Labrenz M."/>
            <person name="Spormann A.M."/>
            <person name="Op den Camp H."/>
            <person name="Overmann J."/>
            <person name="Amann R."/>
            <person name="Jetten M.S.M."/>
            <person name="Mascher T."/>
            <person name="Medema M.H."/>
            <person name="Devos D.P."/>
            <person name="Kaster A.-K."/>
            <person name="Ovreas L."/>
            <person name="Rohde M."/>
            <person name="Galperin M.Y."/>
            <person name="Jogler C."/>
        </authorList>
    </citation>
    <scope>NUCLEOTIDE SEQUENCE [LARGE SCALE GENOMIC DNA]</scope>
    <source>
        <strain evidence="6 7">HG15A2</strain>
    </source>
</reference>
<dbReference type="RefSeq" id="WP_145061505.1">
    <property type="nucleotide sequence ID" value="NZ_CP036263.1"/>
</dbReference>
<keyword evidence="2 5" id="KW-0812">Transmembrane</keyword>
<evidence type="ECO:0000256" key="4">
    <source>
        <dbReference type="ARBA" id="ARBA00023136"/>
    </source>
</evidence>
<evidence type="ECO:0000256" key="1">
    <source>
        <dbReference type="ARBA" id="ARBA00004141"/>
    </source>
</evidence>
<dbReference type="AlphaFoldDB" id="A0A517MZ94"/>